<feature type="transmembrane region" description="Helical" evidence="10">
    <location>
        <begin position="212"/>
        <end position="236"/>
    </location>
</feature>
<evidence type="ECO:0000256" key="10">
    <source>
        <dbReference type="SAM" id="Phobius"/>
    </source>
</evidence>
<dbReference type="Proteomes" id="UP000271590">
    <property type="component" value="Unassembled WGS sequence"/>
</dbReference>
<evidence type="ECO:0000256" key="9">
    <source>
        <dbReference type="ARBA" id="ARBA00023136"/>
    </source>
</evidence>
<comment type="subcellular location">
    <subcellularLocation>
        <location evidence="1">Membrane</location>
        <topology evidence="1">Multi-pass membrane protein</topology>
    </subcellularLocation>
</comment>
<protein>
    <submittedName>
        <fullName evidence="12">Acyl-CoA desaturase</fullName>
    </submittedName>
</protein>
<evidence type="ECO:0000256" key="6">
    <source>
        <dbReference type="ARBA" id="ARBA00023002"/>
    </source>
</evidence>
<evidence type="ECO:0000259" key="11">
    <source>
        <dbReference type="Pfam" id="PF00487"/>
    </source>
</evidence>
<feature type="transmembrane region" description="Helical" evidence="10">
    <location>
        <begin position="29"/>
        <end position="49"/>
    </location>
</feature>
<accession>A0A3P3E121</accession>
<gene>
    <name evidence="12" type="ORF">EH244_30975</name>
</gene>
<comment type="similarity">
    <text evidence="2">Belongs to the fatty acid desaturase type 2 family.</text>
</comment>
<dbReference type="GO" id="GO:0016020">
    <property type="term" value="C:membrane"/>
    <property type="evidence" value="ECO:0007669"/>
    <property type="project" value="UniProtKB-SubCell"/>
</dbReference>
<organism evidence="12 13">
    <name type="scientific">Variovorax beijingensis</name>
    <dbReference type="NCBI Taxonomy" id="2496117"/>
    <lineage>
        <taxon>Bacteria</taxon>
        <taxon>Pseudomonadati</taxon>
        <taxon>Pseudomonadota</taxon>
        <taxon>Betaproteobacteria</taxon>
        <taxon>Burkholderiales</taxon>
        <taxon>Comamonadaceae</taxon>
        <taxon>Variovorax</taxon>
    </lineage>
</organism>
<keyword evidence="3 10" id="KW-0812">Transmembrane</keyword>
<dbReference type="Pfam" id="PF00487">
    <property type="entry name" value="FA_desaturase"/>
    <property type="match status" value="1"/>
</dbReference>
<dbReference type="GO" id="GO:0006631">
    <property type="term" value="P:fatty acid metabolic process"/>
    <property type="evidence" value="ECO:0007669"/>
    <property type="project" value="UniProtKB-KW"/>
</dbReference>
<keyword evidence="8" id="KW-0443">Lipid metabolism</keyword>
<feature type="transmembrane region" description="Helical" evidence="10">
    <location>
        <begin position="55"/>
        <end position="76"/>
    </location>
</feature>
<evidence type="ECO:0000256" key="3">
    <source>
        <dbReference type="ARBA" id="ARBA00022692"/>
    </source>
</evidence>
<dbReference type="RefSeq" id="WP_124962113.1">
    <property type="nucleotide sequence ID" value="NZ_CBFHCE010000099.1"/>
</dbReference>
<feature type="domain" description="Fatty acid desaturase" evidence="11">
    <location>
        <begin position="61"/>
        <end position="281"/>
    </location>
</feature>
<reference evidence="12 13" key="1">
    <citation type="submission" date="2018-11" db="EMBL/GenBank/DDBJ databases">
        <title>The genome of Variovorax sp T529.</title>
        <authorList>
            <person name="Gao J."/>
        </authorList>
    </citation>
    <scope>NUCLEOTIDE SEQUENCE [LARGE SCALE GENOMIC DNA]</scope>
    <source>
        <strain evidence="12 13">T529</strain>
    </source>
</reference>
<evidence type="ECO:0000313" key="13">
    <source>
        <dbReference type="Proteomes" id="UP000271590"/>
    </source>
</evidence>
<dbReference type="PANTHER" id="PTHR11351">
    <property type="entry name" value="ACYL-COA DESATURASE"/>
    <property type="match status" value="1"/>
</dbReference>
<dbReference type="InterPro" id="IPR015876">
    <property type="entry name" value="Acyl-CoA_DS"/>
</dbReference>
<evidence type="ECO:0000256" key="1">
    <source>
        <dbReference type="ARBA" id="ARBA00004141"/>
    </source>
</evidence>
<keyword evidence="9 10" id="KW-0472">Membrane</keyword>
<keyword evidence="6" id="KW-0560">Oxidoreductase</keyword>
<evidence type="ECO:0000313" key="12">
    <source>
        <dbReference type="EMBL" id="RRH80210.1"/>
    </source>
</evidence>
<evidence type="ECO:0000256" key="8">
    <source>
        <dbReference type="ARBA" id="ARBA00023098"/>
    </source>
</evidence>
<proteinExistence type="inferred from homology"/>
<keyword evidence="7" id="KW-0408">Iron</keyword>
<dbReference type="EMBL" id="RQXU01000041">
    <property type="protein sequence ID" value="RRH80210.1"/>
    <property type="molecule type" value="Genomic_DNA"/>
</dbReference>
<name>A0A3P3E121_9BURK</name>
<keyword evidence="4" id="KW-0276">Fatty acid metabolism</keyword>
<feature type="transmembrane region" description="Helical" evidence="10">
    <location>
        <begin position="181"/>
        <end position="200"/>
    </location>
</feature>
<keyword evidence="5 10" id="KW-1133">Transmembrane helix</keyword>
<evidence type="ECO:0000256" key="7">
    <source>
        <dbReference type="ARBA" id="ARBA00023004"/>
    </source>
</evidence>
<dbReference type="GO" id="GO:0016717">
    <property type="term" value="F:oxidoreductase activity, acting on paired donors, with oxidation of a pair of donors resulting in the reduction of molecular oxygen to two molecules of water"/>
    <property type="evidence" value="ECO:0007669"/>
    <property type="project" value="InterPro"/>
</dbReference>
<dbReference type="CDD" id="cd03505">
    <property type="entry name" value="Delta9-FADS-like"/>
    <property type="match status" value="1"/>
</dbReference>
<dbReference type="AlphaFoldDB" id="A0A3P3E121"/>
<evidence type="ECO:0000256" key="5">
    <source>
        <dbReference type="ARBA" id="ARBA00022989"/>
    </source>
</evidence>
<evidence type="ECO:0000256" key="2">
    <source>
        <dbReference type="ARBA" id="ARBA00008749"/>
    </source>
</evidence>
<sequence>MSSIAESRRPVIARTIESPRMRRSQRRHAVAVVVLSAAGILLAGGLAVAGRPPGLAELAIFLVFFTIAGLGISVGYHRMFTHQSFKAKTPVRVALAIMGSMAMQGTLKFWVALHRRHHEHSDAPGDPHSPYVLEDGTPLRAGFAGFWHSYMAWSFGHEVPNSAFYARDLMRDRLISRVNDLYFVWVAAGLALPALAGGWIHGSWIGALQGLAWGGLIRIYAGHNMIWSITSLTHIFGRRDFATRDRSTNNGWLALFTLGESWHNNHHAFPTAAVLRFRWYQFDPSGLFVAALEKTGLAWDVGRPGKHALDAKLKSN</sequence>
<dbReference type="PANTHER" id="PTHR11351:SF3">
    <property type="entry name" value="BLL4393 PROTEIN"/>
    <property type="match status" value="1"/>
</dbReference>
<comment type="caution">
    <text evidence="12">The sequence shown here is derived from an EMBL/GenBank/DDBJ whole genome shotgun (WGS) entry which is preliminary data.</text>
</comment>
<dbReference type="InterPro" id="IPR005804">
    <property type="entry name" value="FA_desaturase_dom"/>
</dbReference>
<evidence type="ECO:0000256" key="4">
    <source>
        <dbReference type="ARBA" id="ARBA00022832"/>
    </source>
</evidence>
<dbReference type="PRINTS" id="PR00075">
    <property type="entry name" value="FACDDSATRASE"/>
</dbReference>